<keyword evidence="1" id="KW-1133">Transmembrane helix</keyword>
<dbReference type="EMBL" id="VOHS01000058">
    <property type="protein sequence ID" value="TWV93304.1"/>
    <property type="molecule type" value="Genomic_DNA"/>
</dbReference>
<name>A0A5C6LPA2_9BACT</name>
<organism evidence="2 3">
    <name type="scientific">Chitinophaga pinensis</name>
    <dbReference type="NCBI Taxonomy" id="79329"/>
    <lineage>
        <taxon>Bacteria</taxon>
        <taxon>Pseudomonadati</taxon>
        <taxon>Bacteroidota</taxon>
        <taxon>Chitinophagia</taxon>
        <taxon>Chitinophagales</taxon>
        <taxon>Chitinophagaceae</taxon>
        <taxon>Chitinophaga</taxon>
    </lineage>
</organism>
<keyword evidence="1" id="KW-0472">Membrane</keyword>
<comment type="caution">
    <text evidence="2">The sequence shown here is derived from an EMBL/GenBank/DDBJ whole genome shotgun (WGS) entry which is preliminary data.</text>
</comment>
<accession>A0A5C6LPA2</accession>
<sequence>MTERATVTGKLTAGVTVAPELIVSLLKEIPLPLILCVVPAIVILEEVLVVVYVPLLTKSPFTVTVTPLWEIVQPLHW</sequence>
<dbReference type="AlphaFoldDB" id="A0A5C6LPA2"/>
<reference evidence="2 3" key="1">
    <citation type="submission" date="2019-08" db="EMBL/GenBank/DDBJ databases">
        <title>Whole genome sequencing of chitin degrading bacteria Chitinophaga pinensis YS16.</title>
        <authorList>
            <person name="Singh R.P."/>
            <person name="Manchanda G."/>
            <person name="Maurya I.K."/>
            <person name="Joshi N.K."/>
            <person name="Srivastava A.K."/>
        </authorList>
    </citation>
    <scope>NUCLEOTIDE SEQUENCE [LARGE SCALE GENOMIC DNA]</scope>
    <source>
        <strain evidence="2 3">YS-16</strain>
    </source>
</reference>
<keyword evidence="3" id="KW-1185">Reference proteome</keyword>
<dbReference type="Proteomes" id="UP000318815">
    <property type="component" value="Unassembled WGS sequence"/>
</dbReference>
<protein>
    <submittedName>
        <fullName evidence="2">Uncharacterized protein</fullName>
    </submittedName>
</protein>
<keyword evidence="1" id="KW-0812">Transmembrane</keyword>
<evidence type="ECO:0000256" key="1">
    <source>
        <dbReference type="SAM" id="Phobius"/>
    </source>
</evidence>
<proteinExistence type="predicted"/>
<evidence type="ECO:0000313" key="2">
    <source>
        <dbReference type="EMBL" id="TWV93304.1"/>
    </source>
</evidence>
<evidence type="ECO:0000313" key="3">
    <source>
        <dbReference type="Proteomes" id="UP000318815"/>
    </source>
</evidence>
<feature type="transmembrane region" description="Helical" evidence="1">
    <location>
        <begin position="29"/>
        <end position="53"/>
    </location>
</feature>
<gene>
    <name evidence="2" type="ORF">FEF09_27510</name>
</gene>